<dbReference type="Proteomes" id="UP000821853">
    <property type="component" value="Chromosome 1"/>
</dbReference>
<keyword evidence="2" id="KW-1185">Reference proteome</keyword>
<comment type="caution">
    <text evidence="1">The sequence shown here is derived from an EMBL/GenBank/DDBJ whole genome shotgun (WGS) entry which is preliminary data.</text>
</comment>
<sequence length="197" mass="22015">MSPAKIRNEVVKFFKDFRQEMRDMCAAMEKELKEEFNELKQSVAFFSSHFDAMATRCSEIEKENTALKKENAVLFTECNSLKQVVTAREQRMTDLEQYSRIRNVEVNGIPEVANEKLPDILKKLGEVVSGNISEGDIGACHRVPRRDGGCTNIAVQLTLVPSETPSLRRGAKSGYAPLMKVSQKAPASTSMSICAQH</sequence>
<organism evidence="1 2">
    <name type="scientific">Haemaphysalis longicornis</name>
    <name type="common">Bush tick</name>
    <dbReference type="NCBI Taxonomy" id="44386"/>
    <lineage>
        <taxon>Eukaryota</taxon>
        <taxon>Metazoa</taxon>
        <taxon>Ecdysozoa</taxon>
        <taxon>Arthropoda</taxon>
        <taxon>Chelicerata</taxon>
        <taxon>Arachnida</taxon>
        <taxon>Acari</taxon>
        <taxon>Parasitiformes</taxon>
        <taxon>Ixodida</taxon>
        <taxon>Ixodoidea</taxon>
        <taxon>Ixodidae</taxon>
        <taxon>Haemaphysalinae</taxon>
        <taxon>Haemaphysalis</taxon>
    </lineage>
</organism>
<dbReference type="VEuPathDB" id="VectorBase:HLOH_049792"/>
<dbReference type="AlphaFoldDB" id="A0A9J6FBS1"/>
<protein>
    <submittedName>
        <fullName evidence="1">Uncharacterized protein</fullName>
    </submittedName>
</protein>
<accession>A0A9J6FBS1</accession>
<evidence type="ECO:0000313" key="1">
    <source>
        <dbReference type="EMBL" id="KAH9359785.1"/>
    </source>
</evidence>
<name>A0A9J6FBS1_HAELO</name>
<proteinExistence type="predicted"/>
<reference evidence="1 2" key="1">
    <citation type="journal article" date="2020" name="Cell">
        <title>Large-Scale Comparative Analyses of Tick Genomes Elucidate Their Genetic Diversity and Vector Capacities.</title>
        <authorList>
            <consortium name="Tick Genome and Microbiome Consortium (TIGMIC)"/>
            <person name="Jia N."/>
            <person name="Wang J."/>
            <person name="Shi W."/>
            <person name="Du L."/>
            <person name="Sun Y."/>
            <person name="Zhan W."/>
            <person name="Jiang J.F."/>
            <person name="Wang Q."/>
            <person name="Zhang B."/>
            <person name="Ji P."/>
            <person name="Bell-Sakyi L."/>
            <person name="Cui X.M."/>
            <person name="Yuan T.T."/>
            <person name="Jiang B.G."/>
            <person name="Yang W.F."/>
            <person name="Lam T.T."/>
            <person name="Chang Q.C."/>
            <person name="Ding S.J."/>
            <person name="Wang X.J."/>
            <person name="Zhu J.G."/>
            <person name="Ruan X.D."/>
            <person name="Zhao L."/>
            <person name="Wei J.T."/>
            <person name="Ye R.Z."/>
            <person name="Que T.C."/>
            <person name="Du C.H."/>
            <person name="Zhou Y.H."/>
            <person name="Cheng J.X."/>
            <person name="Dai P.F."/>
            <person name="Guo W.B."/>
            <person name="Han X.H."/>
            <person name="Huang E.J."/>
            <person name="Li L.F."/>
            <person name="Wei W."/>
            <person name="Gao Y.C."/>
            <person name="Liu J.Z."/>
            <person name="Shao H.Z."/>
            <person name="Wang X."/>
            <person name="Wang C.C."/>
            <person name="Yang T.C."/>
            <person name="Huo Q.B."/>
            <person name="Li W."/>
            <person name="Chen H.Y."/>
            <person name="Chen S.E."/>
            <person name="Zhou L.G."/>
            <person name="Ni X.B."/>
            <person name="Tian J.H."/>
            <person name="Sheng Y."/>
            <person name="Liu T."/>
            <person name="Pan Y.S."/>
            <person name="Xia L.Y."/>
            <person name="Li J."/>
            <person name="Zhao F."/>
            <person name="Cao W.C."/>
        </authorList>
    </citation>
    <scope>NUCLEOTIDE SEQUENCE [LARGE SCALE GENOMIC DNA]</scope>
    <source>
        <strain evidence="1">HaeL-2018</strain>
    </source>
</reference>
<evidence type="ECO:0000313" key="2">
    <source>
        <dbReference type="Proteomes" id="UP000821853"/>
    </source>
</evidence>
<dbReference type="EMBL" id="JABSTR010000001">
    <property type="protein sequence ID" value="KAH9359785.1"/>
    <property type="molecule type" value="Genomic_DNA"/>
</dbReference>
<dbReference type="OrthoDB" id="5989141at2759"/>
<gene>
    <name evidence="1" type="ORF">HPB48_020978</name>
</gene>